<dbReference type="Proteomes" id="UP000540989">
    <property type="component" value="Unassembled WGS sequence"/>
</dbReference>
<dbReference type="GO" id="GO:0005829">
    <property type="term" value="C:cytosol"/>
    <property type="evidence" value="ECO:0007669"/>
    <property type="project" value="TreeGrafter"/>
</dbReference>
<accession>A0A7W7ZEN4</accession>
<evidence type="ECO:0000256" key="10">
    <source>
        <dbReference type="RuleBase" id="RU003662"/>
    </source>
</evidence>
<dbReference type="HAMAP" id="MF_00131">
    <property type="entry name" value="Trp_synth_alpha"/>
    <property type="match status" value="1"/>
</dbReference>
<dbReference type="GO" id="GO:0004834">
    <property type="term" value="F:tryptophan synthase activity"/>
    <property type="evidence" value="ECO:0007669"/>
    <property type="project" value="UniProtKB-UniRule"/>
</dbReference>
<dbReference type="UniPathway" id="UPA00035">
    <property type="reaction ID" value="UER00044"/>
</dbReference>
<comment type="similarity">
    <text evidence="9 10">Belongs to the TrpA family.</text>
</comment>
<dbReference type="EMBL" id="JACHIP010000004">
    <property type="protein sequence ID" value="MBB5058333.1"/>
    <property type="molecule type" value="Genomic_DNA"/>
</dbReference>
<evidence type="ECO:0000256" key="9">
    <source>
        <dbReference type="HAMAP-Rule" id="MF_00131"/>
    </source>
</evidence>
<keyword evidence="5 9" id="KW-0822">Tryptophan biosynthesis</keyword>
<dbReference type="FunFam" id="3.20.20.70:FF:000037">
    <property type="entry name" value="Tryptophan synthase alpha chain"/>
    <property type="match status" value="1"/>
</dbReference>
<evidence type="ECO:0000256" key="4">
    <source>
        <dbReference type="ARBA" id="ARBA00022605"/>
    </source>
</evidence>
<dbReference type="PROSITE" id="PS00167">
    <property type="entry name" value="TRP_SYNTHASE_ALPHA"/>
    <property type="match status" value="1"/>
</dbReference>
<dbReference type="CDD" id="cd04724">
    <property type="entry name" value="Tryptophan_synthase_alpha"/>
    <property type="match status" value="1"/>
</dbReference>
<sequence>MAIKFEKKPGIVAYLTTGDPDLNTTRDIALAAIDNGADVIELGVPFSDPLADGPVIQRASERAVARGVRLTDVLVVAKQIREARPNAGLVLFSYLNPVVRIGIEPLCREAADAGIDGILLTDMIVEEADEYLEALRANQLAPIFLAAPTSPDRRLKAIAEASLATGKPGFVYAISRVGITGTQTQVADDAEDLVTRLRQFTKLPIAVGFGISNSIHVAAVGKFAEAAVIGSAIVSLIEKTPPEEAATVVGRFIYKLRDGAGPSQQSGIRAAYR</sequence>
<dbReference type="Pfam" id="PF00290">
    <property type="entry name" value="Trp_syntA"/>
    <property type="match status" value="1"/>
</dbReference>
<dbReference type="SUPFAM" id="SSF51366">
    <property type="entry name" value="Ribulose-phoshate binding barrel"/>
    <property type="match status" value="1"/>
</dbReference>
<evidence type="ECO:0000256" key="6">
    <source>
        <dbReference type="ARBA" id="ARBA00023141"/>
    </source>
</evidence>
<evidence type="ECO:0000256" key="8">
    <source>
        <dbReference type="ARBA" id="ARBA00049047"/>
    </source>
</evidence>
<dbReference type="AlphaFoldDB" id="A0A7W7ZEN4"/>
<dbReference type="PANTHER" id="PTHR43406:SF1">
    <property type="entry name" value="TRYPTOPHAN SYNTHASE ALPHA CHAIN, CHLOROPLASTIC"/>
    <property type="match status" value="1"/>
</dbReference>
<dbReference type="InterPro" id="IPR002028">
    <property type="entry name" value="Trp_synthase_suA"/>
</dbReference>
<dbReference type="EC" id="4.2.1.20" evidence="9"/>
<evidence type="ECO:0000256" key="1">
    <source>
        <dbReference type="ARBA" id="ARBA00003365"/>
    </source>
</evidence>
<dbReference type="InterPro" id="IPR011060">
    <property type="entry name" value="RibuloseP-bd_barrel"/>
</dbReference>
<evidence type="ECO:0000313" key="11">
    <source>
        <dbReference type="EMBL" id="MBB5058333.1"/>
    </source>
</evidence>
<protein>
    <recommendedName>
        <fullName evidence="9">Tryptophan synthase alpha chain</fullName>
        <ecNumber evidence="9">4.2.1.20</ecNumber>
    </recommendedName>
</protein>
<keyword evidence="4 9" id="KW-0028">Amino-acid biosynthesis</keyword>
<dbReference type="NCBIfam" id="TIGR00262">
    <property type="entry name" value="trpA"/>
    <property type="match status" value="1"/>
</dbReference>
<evidence type="ECO:0000256" key="7">
    <source>
        <dbReference type="ARBA" id="ARBA00023239"/>
    </source>
</evidence>
<comment type="subunit">
    <text evidence="3 9">Tetramer of two alpha and two beta chains.</text>
</comment>
<dbReference type="Gene3D" id="3.20.20.70">
    <property type="entry name" value="Aldolase class I"/>
    <property type="match status" value="1"/>
</dbReference>
<dbReference type="InterPro" id="IPR018204">
    <property type="entry name" value="Trp_synthase_alpha_AS"/>
</dbReference>
<evidence type="ECO:0000256" key="3">
    <source>
        <dbReference type="ARBA" id="ARBA00011270"/>
    </source>
</evidence>
<keyword evidence="6 9" id="KW-0057">Aromatic amino acid biosynthesis</keyword>
<comment type="catalytic activity">
    <reaction evidence="8 9">
        <text>(1S,2R)-1-C-(indol-3-yl)glycerol 3-phosphate + L-serine = D-glyceraldehyde 3-phosphate + L-tryptophan + H2O</text>
        <dbReference type="Rhea" id="RHEA:10532"/>
        <dbReference type="ChEBI" id="CHEBI:15377"/>
        <dbReference type="ChEBI" id="CHEBI:33384"/>
        <dbReference type="ChEBI" id="CHEBI:57912"/>
        <dbReference type="ChEBI" id="CHEBI:58866"/>
        <dbReference type="ChEBI" id="CHEBI:59776"/>
        <dbReference type="EC" id="4.2.1.20"/>
    </reaction>
</comment>
<name>A0A7W7ZEN4_9BACT</name>
<proteinExistence type="inferred from homology"/>
<gene>
    <name evidence="9" type="primary">trpA</name>
    <name evidence="11" type="ORF">HDF16_003047</name>
</gene>
<feature type="active site" description="Proton acceptor" evidence="9">
    <location>
        <position position="52"/>
    </location>
</feature>
<evidence type="ECO:0000256" key="2">
    <source>
        <dbReference type="ARBA" id="ARBA00004733"/>
    </source>
</evidence>
<reference evidence="11 12" key="1">
    <citation type="submission" date="2020-08" db="EMBL/GenBank/DDBJ databases">
        <title>Genomic Encyclopedia of Type Strains, Phase IV (KMG-V): Genome sequencing to study the core and pangenomes of soil and plant-associated prokaryotes.</title>
        <authorList>
            <person name="Whitman W."/>
        </authorList>
    </citation>
    <scope>NUCLEOTIDE SEQUENCE [LARGE SCALE GENOMIC DNA]</scope>
    <source>
        <strain evidence="11 12">M8UP14</strain>
    </source>
</reference>
<dbReference type="InterPro" id="IPR013785">
    <property type="entry name" value="Aldolase_TIM"/>
</dbReference>
<comment type="function">
    <text evidence="1 9">The alpha subunit is responsible for the aldol cleavage of indoleglycerol phosphate to indole and glyceraldehyde 3-phosphate.</text>
</comment>
<feature type="active site" description="Proton acceptor" evidence="9">
    <location>
        <position position="41"/>
    </location>
</feature>
<comment type="pathway">
    <text evidence="2 9">Amino-acid biosynthesis; L-tryptophan biosynthesis; L-tryptophan from chorismate: step 5/5.</text>
</comment>
<keyword evidence="12" id="KW-1185">Reference proteome</keyword>
<organism evidence="11 12">
    <name type="scientific">Granulicella aggregans</name>
    <dbReference type="NCBI Taxonomy" id="474949"/>
    <lineage>
        <taxon>Bacteria</taxon>
        <taxon>Pseudomonadati</taxon>
        <taxon>Acidobacteriota</taxon>
        <taxon>Terriglobia</taxon>
        <taxon>Terriglobales</taxon>
        <taxon>Acidobacteriaceae</taxon>
        <taxon>Granulicella</taxon>
    </lineage>
</organism>
<dbReference type="RefSeq" id="WP_184217916.1">
    <property type="nucleotide sequence ID" value="NZ_JACHIP010000004.1"/>
</dbReference>
<evidence type="ECO:0000256" key="5">
    <source>
        <dbReference type="ARBA" id="ARBA00022822"/>
    </source>
</evidence>
<evidence type="ECO:0000313" key="12">
    <source>
        <dbReference type="Proteomes" id="UP000540989"/>
    </source>
</evidence>
<keyword evidence="7 9" id="KW-0456">Lyase</keyword>
<dbReference type="PANTHER" id="PTHR43406">
    <property type="entry name" value="TRYPTOPHAN SYNTHASE, ALPHA CHAIN"/>
    <property type="match status" value="1"/>
</dbReference>
<comment type="caution">
    <text evidence="11">The sequence shown here is derived from an EMBL/GenBank/DDBJ whole genome shotgun (WGS) entry which is preliminary data.</text>
</comment>